<name>A0A3N2C128_9MICO</name>
<sequence length="170" mass="18010">MLPTTVAIRAAASYGGRMTSTHAPFLVDPLVSTQWLADHLGSESLIVLDASVVELPALDGGPVRLLSGYDLYLFDGHVPGAVFVELLDARQGLGASSPDEVRRGAAAIGVTEQHTVVLYDQLDGRSAERLRAALTGAGYERVALLDGGLGRWRSEARELHFGRPDGTFGA</sequence>
<protein>
    <submittedName>
        <fullName evidence="4">Rhodanese-like domain-containing protein</fullName>
    </submittedName>
</protein>
<dbReference type="GO" id="GO:0004792">
    <property type="term" value="F:thiosulfate-cyanide sulfurtransferase activity"/>
    <property type="evidence" value="ECO:0007669"/>
    <property type="project" value="TreeGrafter"/>
</dbReference>
<evidence type="ECO:0000313" key="5">
    <source>
        <dbReference type="Proteomes" id="UP000266915"/>
    </source>
</evidence>
<dbReference type="Pfam" id="PF00581">
    <property type="entry name" value="Rhodanese"/>
    <property type="match status" value="1"/>
</dbReference>
<gene>
    <name evidence="4" type="ORF">EDD42_1261</name>
</gene>
<evidence type="ECO:0000256" key="2">
    <source>
        <dbReference type="ARBA" id="ARBA00022737"/>
    </source>
</evidence>
<proteinExistence type="predicted"/>
<dbReference type="PROSITE" id="PS50206">
    <property type="entry name" value="RHODANESE_3"/>
    <property type="match status" value="1"/>
</dbReference>
<dbReference type="EMBL" id="RKHL01000001">
    <property type="protein sequence ID" value="ROR81207.1"/>
    <property type="molecule type" value="Genomic_DNA"/>
</dbReference>
<dbReference type="PANTHER" id="PTHR11364">
    <property type="entry name" value="THIOSULFATE SULFERTANSFERASE"/>
    <property type="match status" value="1"/>
</dbReference>
<dbReference type="SMART" id="SM00450">
    <property type="entry name" value="RHOD"/>
    <property type="match status" value="1"/>
</dbReference>
<keyword evidence="1" id="KW-0808">Transferase</keyword>
<dbReference type="AlphaFoldDB" id="A0A3N2C128"/>
<evidence type="ECO:0000256" key="1">
    <source>
        <dbReference type="ARBA" id="ARBA00022679"/>
    </source>
</evidence>
<dbReference type="Proteomes" id="UP000266915">
    <property type="component" value="Unassembled WGS sequence"/>
</dbReference>
<dbReference type="InterPro" id="IPR045078">
    <property type="entry name" value="TST/MPST-like"/>
</dbReference>
<comment type="caution">
    <text evidence="4">The sequence shown here is derived from an EMBL/GenBank/DDBJ whole genome shotgun (WGS) entry which is preliminary data.</text>
</comment>
<keyword evidence="5" id="KW-1185">Reference proteome</keyword>
<dbReference type="PANTHER" id="PTHR11364:SF27">
    <property type="entry name" value="SULFURTRANSFERASE"/>
    <property type="match status" value="1"/>
</dbReference>
<dbReference type="InterPro" id="IPR001763">
    <property type="entry name" value="Rhodanese-like_dom"/>
</dbReference>
<reference evidence="4 5" key="1">
    <citation type="submission" date="2018-11" db="EMBL/GenBank/DDBJ databases">
        <title>Sequencing the genomes of 1000 actinobacteria strains.</title>
        <authorList>
            <person name="Klenk H.-P."/>
        </authorList>
    </citation>
    <scope>NUCLEOTIDE SEQUENCE [LARGE SCALE GENOMIC DNA]</scope>
    <source>
        <strain evidence="4 5">DSM 14012</strain>
    </source>
</reference>
<evidence type="ECO:0000313" key="4">
    <source>
        <dbReference type="EMBL" id="ROR81207.1"/>
    </source>
</evidence>
<evidence type="ECO:0000259" key="3">
    <source>
        <dbReference type="PROSITE" id="PS50206"/>
    </source>
</evidence>
<accession>A0A3N2C128</accession>
<dbReference type="SUPFAM" id="SSF52821">
    <property type="entry name" value="Rhodanese/Cell cycle control phosphatase"/>
    <property type="match status" value="1"/>
</dbReference>
<keyword evidence="2" id="KW-0677">Repeat</keyword>
<dbReference type="Gene3D" id="3.40.250.10">
    <property type="entry name" value="Rhodanese-like domain"/>
    <property type="match status" value="1"/>
</dbReference>
<dbReference type="InterPro" id="IPR036873">
    <property type="entry name" value="Rhodanese-like_dom_sf"/>
</dbReference>
<feature type="domain" description="Rhodanese" evidence="3">
    <location>
        <begin position="76"/>
        <end position="161"/>
    </location>
</feature>
<organism evidence="4 5">
    <name type="scientific">Plantibacter flavus</name>
    <dbReference type="NCBI Taxonomy" id="150123"/>
    <lineage>
        <taxon>Bacteria</taxon>
        <taxon>Bacillati</taxon>
        <taxon>Actinomycetota</taxon>
        <taxon>Actinomycetes</taxon>
        <taxon>Micrococcales</taxon>
        <taxon>Microbacteriaceae</taxon>
        <taxon>Plantibacter</taxon>
    </lineage>
</organism>